<feature type="domain" description="N-acetyltransferase" evidence="1">
    <location>
        <begin position="33"/>
        <end position="195"/>
    </location>
</feature>
<keyword evidence="2" id="KW-0808">Transferase</keyword>
<dbReference type="OrthoDB" id="7057833at2"/>
<organism evidence="2 3">
    <name type="scientific">Sphingorhabdus pulchriflava</name>
    <dbReference type="NCBI Taxonomy" id="2292257"/>
    <lineage>
        <taxon>Bacteria</taxon>
        <taxon>Pseudomonadati</taxon>
        <taxon>Pseudomonadota</taxon>
        <taxon>Alphaproteobacteria</taxon>
        <taxon>Sphingomonadales</taxon>
        <taxon>Sphingomonadaceae</taxon>
        <taxon>Sphingorhabdus</taxon>
    </lineage>
</organism>
<dbReference type="CDD" id="cd04301">
    <property type="entry name" value="NAT_SF"/>
    <property type="match status" value="1"/>
</dbReference>
<dbReference type="RefSeq" id="WP_115548441.1">
    <property type="nucleotide sequence ID" value="NZ_QRGP01000001.1"/>
</dbReference>
<dbReference type="InterPro" id="IPR016181">
    <property type="entry name" value="Acyl_CoA_acyltransferase"/>
</dbReference>
<dbReference type="PROSITE" id="PS51186">
    <property type="entry name" value="GNAT"/>
    <property type="match status" value="1"/>
</dbReference>
<dbReference type="Pfam" id="PF00583">
    <property type="entry name" value="Acetyltransf_1"/>
    <property type="match status" value="1"/>
</dbReference>
<dbReference type="GO" id="GO:0016747">
    <property type="term" value="F:acyltransferase activity, transferring groups other than amino-acyl groups"/>
    <property type="evidence" value="ECO:0007669"/>
    <property type="project" value="InterPro"/>
</dbReference>
<protein>
    <submittedName>
        <fullName evidence="2">N-acetyltransferase</fullName>
    </submittedName>
</protein>
<gene>
    <name evidence="2" type="ORF">DXH95_05730</name>
</gene>
<sequence length="198" mass="22376">MTDFFDAETHGFAEVNHTLSLAFQTDPALSYILNDEALRRTRLPRLFDLLVDDDAQSGRVVHSTGYEAAALWRAPGKAESEPGPMLRELWSMMKIFGFALPRAQRVVEGIDCHRPKGDFWYLHFVGVRPEFQGKGWGGRIIREGLARADTEGLPSWLETATPENVPLYQRLGFAITCEWDVPKGGPHFWGMMRQPSSI</sequence>
<dbReference type="InterPro" id="IPR000182">
    <property type="entry name" value="GNAT_dom"/>
</dbReference>
<dbReference type="PANTHER" id="PTHR42791">
    <property type="entry name" value="GNAT FAMILY ACETYLTRANSFERASE"/>
    <property type="match status" value="1"/>
</dbReference>
<comment type="caution">
    <text evidence="2">The sequence shown here is derived from an EMBL/GenBank/DDBJ whole genome shotgun (WGS) entry which is preliminary data.</text>
</comment>
<reference evidence="3" key="1">
    <citation type="submission" date="2018-08" db="EMBL/GenBank/DDBJ databases">
        <authorList>
            <person name="Kim S.-J."/>
            <person name="Jung G.-Y."/>
        </authorList>
    </citation>
    <scope>NUCLEOTIDE SEQUENCE [LARGE SCALE GENOMIC DNA]</scope>
    <source>
        <strain evidence="3">GY_G</strain>
    </source>
</reference>
<dbReference type="InterPro" id="IPR052523">
    <property type="entry name" value="Trichothecene_AcTrans"/>
</dbReference>
<dbReference type="Gene3D" id="3.40.630.30">
    <property type="match status" value="1"/>
</dbReference>
<name>A0A371BH23_9SPHN</name>
<keyword evidence="3" id="KW-1185">Reference proteome</keyword>
<proteinExistence type="predicted"/>
<evidence type="ECO:0000259" key="1">
    <source>
        <dbReference type="PROSITE" id="PS51186"/>
    </source>
</evidence>
<dbReference type="EMBL" id="QRGP01000001">
    <property type="protein sequence ID" value="RDV06895.1"/>
    <property type="molecule type" value="Genomic_DNA"/>
</dbReference>
<evidence type="ECO:0000313" key="2">
    <source>
        <dbReference type="EMBL" id="RDV06895.1"/>
    </source>
</evidence>
<accession>A0A371BH23</accession>
<dbReference type="AlphaFoldDB" id="A0A371BH23"/>
<dbReference type="Proteomes" id="UP000263833">
    <property type="component" value="Unassembled WGS sequence"/>
</dbReference>
<dbReference type="PANTHER" id="PTHR42791:SF1">
    <property type="entry name" value="N-ACETYLTRANSFERASE DOMAIN-CONTAINING PROTEIN"/>
    <property type="match status" value="1"/>
</dbReference>
<evidence type="ECO:0000313" key="3">
    <source>
        <dbReference type="Proteomes" id="UP000263833"/>
    </source>
</evidence>
<dbReference type="SUPFAM" id="SSF55729">
    <property type="entry name" value="Acyl-CoA N-acyltransferases (Nat)"/>
    <property type="match status" value="1"/>
</dbReference>